<protein>
    <submittedName>
        <fullName evidence="1">Uncharacterized protein</fullName>
    </submittedName>
</protein>
<dbReference type="EMBL" id="CP002859">
    <property type="protein sequence ID" value="AEI48526.1"/>
    <property type="molecule type" value="Genomic_DNA"/>
</dbReference>
<reference evidence="2" key="1">
    <citation type="submission" date="2011-06" db="EMBL/GenBank/DDBJ databases">
        <title>The complete genome of chromosome of Runella slithyformis DSM 19594.</title>
        <authorList>
            <consortium name="US DOE Joint Genome Institute (JGI-PGF)"/>
            <person name="Lucas S."/>
            <person name="Han J."/>
            <person name="Lapidus A."/>
            <person name="Bruce D."/>
            <person name="Goodwin L."/>
            <person name="Pitluck S."/>
            <person name="Peters L."/>
            <person name="Kyrpides N."/>
            <person name="Mavromatis K."/>
            <person name="Ivanova N."/>
            <person name="Ovchinnikova G."/>
            <person name="Zhang X."/>
            <person name="Misra M."/>
            <person name="Detter J.C."/>
            <person name="Tapia R."/>
            <person name="Han C."/>
            <person name="Land M."/>
            <person name="Hauser L."/>
            <person name="Markowitz V."/>
            <person name="Cheng J.-F."/>
            <person name="Hugenholtz P."/>
            <person name="Woyke T."/>
            <person name="Wu D."/>
            <person name="Tindall B."/>
            <person name="Faehrich R."/>
            <person name="Brambilla E."/>
            <person name="Klenk H.-P."/>
            <person name="Eisen J.A."/>
        </authorList>
    </citation>
    <scope>NUCLEOTIDE SEQUENCE [LARGE SCALE GENOMIC DNA]</scope>
    <source>
        <strain evidence="2">ATCC 29530 / DSM 19594 / LMG 11500 / NCIMB 11436 / LSU 4</strain>
    </source>
</reference>
<dbReference type="Proteomes" id="UP000000493">
    <property type="component" value="Chromosome"/>
</dbReference>
<name>A0A7U3ZJR8_RUNSL</name>
<evidence type="ECO:0000313" key="2">
    <source>
        <dbReference type="Proteomes" id="UP000000493"/>
    </source>
</evidence>
<sequence>MRILAQKPNLIKSITHRVPDIVTQNPHTFFYSLEEGIELNLTSTEMSSVLNKDGIVKVAGKIIQYSKFNIKIIEDGDPTKIALLDKINQTDKSQGITVNPINFKSSGQKNSKVSKVAYSYTRSCENATGSPLQYRVIVYEEAYDFNDGVLRYWVGNYRVRTLRRGAFGAWYNHATRSQNGSVNFTPSFSQPIGGLSWATTPYMTPNGSYSFDNSSGSETSNYGINFFDYAVNLTAGLNPPYNSLEIRFSSSTTATFNFGTGGSGCTCSI</sequence>
<dbReference type="AlphaFoldDB" id="A0A7U3ZJR8"/>
<evidence type="ECO:0000313" key="1">
    <source>
        <dbReference type="EMBL" id="AEI48526.1"/>
    </source>
</evidence>
<gene>
    <name evidence="1" type="ordered locus">Runsl_2112</name>
</gene>
<accession>A0A7U3ZJR8</accession>
<reference evidence="1 2" key="2">
    <citation type="journal article" date="2012" name="Stand. Genomic Sci.">
        <title>Complete genome sequence of the aquatic bacterium Runella slithyformis type strain (LSU 4(T)).</title>
        <authorList>
            <person name="Copeland A."/>
            <person name="Zhang X."/>
            <person name="Misra M."/>
            <person name="Lapidus A."/>
            <person name="Nolan M."/>
            <person name="Lucas S."/>
            <person name="Deshpande S."/>
            <person name="Cheng J.F."/>
            <person name="Tapia R."/>
            <person name="Goodwin L.A."/>
            <person name="Pitluck S."/>
            <person name="Liolios K."/>
            <person name="Pagani I."/>
            <person name="Ivanova N."/>
            <person name="Mikhailova N."/>
            <person name="Pati A."/>
            <person name="Chen A."/>
            <person name="Palaniappan K."/>
            <person name="Land M."/>
            <person name="Hauser L."/>
            <person name="Pan C."/>
            <person name="Jeffries C.D."/>
            <person name="Detter J.C."/>
            <person name="Brambilla E.M."/>
            <person name="Rohde M."/>
            <person name="Djao O.D."/>
            <person name="Goker M."/>
            <person name="Sikorski J."/>
            <person name="Tindall B.J."/>
            <person name="Woyke T."/>
            <person name="Bristow J."/>
            <person name="Eisen J.A."/>
            <person name="Markowitz V."/>
            <person name="Hugenholtz P."/>
            <person name="Kyrpides N.C."/>
            <person name="Klenk H.P."/>
            <person name="Mavromatis K."/>
        </authorList>
    </citation>
    <scope>NUCLEOTIDE SEQUENCE [LARGE SCALE GENOMIC DNA]</scope>
    <source>
        <strain evidence="2">ATCC 29530 / DSM 19594 / LMG 11500 / NCIMB 11436 / LSU 4</strain>
    </source>
</reference>
<keyword evidence="2" id="KW-1185">Reference proteome</keyword>
<proteinExistence type="predicted"/>
<organism evidence="1 2">
    <name type="scientific">Runella slithyformis (strain ATCC 29530 / DSM 19594 / LMG 11500 / NCIMB 11436 / LSU 4)</name>
    <dbReference type="NCBI Taxonomy" id="761193"/>
    <lineage>
        <taxon>Bacteria</taxon>
        <taxon>Pseudomonadati</taxon>
        <taxon>Bacteroidota</taxon>
        <taxon>Cytophagia</taxon>
        <taxon>Cytophagales</taxon>
        <taxon>Spirosomataceae</taxon>
        <taxon>Runella</taxon>
    </lineage>
</organism>
<dbReference type="KEGG" id="rsi:Runsl_2112"/>
<dbReference type="RefSeq" id="WP_013927837.1">
    <property type="nucleotide sequence ID" value="NC_015703.1"/>
</dbReference>